<dbReference type="AlphaFoldDB" id="A0A2T3A518"/>
<accession>A0A2T3A518</accession>
<reference evidence="3 4" key="1">
    <citation type="journal article" date="2018" name="Mycol. Prog.">
        <title>Coniella lustricola, a new species from submerged detritus.</title>
        <authorList>
            <person name="Raudabaugh D.B."/>
            <person name="Iturriaga T."/>
            <person name="Carver A."/>
            <person name="Mondo S."/>
            <person name="Pangilinan J."/>
            <person name="Lipzen A."/>
            <person name="He G."/>
            <person name="Amirebrahimi M."/>
            <person name="Grigoriev I.V."/>
            <person name="Miller A.N."/>
        </authorList>
    </citation>
    <scope>NUCLEOTIDE SEQUENCE [LARGE SCALE GENOMIC DNA]</scope>
    <source>
        <strain evidence="3 4">B22-T-1</strain>
    </source>
</reference>
<protein>
    <recommendedName>
        <fullName evidence="2">DUF6604 domain-containing protein</fullName>
    </recommendedName>
</protein>
<feature type="region of interest" description="Disordered" evidence="1">
    <location>
        <begin position="173"/>
        <end position="193"/>
    </location>
</feature>
<proteinExistence type="predicted"/>
<feature type="compositionally biased region" description="Acidic residues" evidence="1">
    <location>
        <begin position="214"/>
        <end position="227"/>
    </location>
</feature>
<evidence type="ECO:0000256" key="1">
    <source>
        <dbReference type="SAM" id="MobiDB-lite"/>
    </source>
</evidence>
<feature type="compositionally biased region" description="Basic residues" evidence="1">
    <location>
        <begin position="240"/>
        <end position="261"/>
    </location>
</feature>
<feature type="region of interest" description="Disordered" evidence="1">
    <location>
        <begin position="211"/>
        <end position="277"/>
    </location>
</feature>
<dbReference type="PANTHER" id="PTHR38795">
    <property type="entry name" value="DUF6604 DOMAIN-CONTAINING PROTEIN"/>
    <property type="match status" value="1"/>
</dbReference>
<dbReference type="STRING" id="2025994.A0A2T3A518"/>
<name>A0A2T3A518_9PEZI</name>
<evidence type="ECO:0000313" key="3">
    <source>
        <dbReference type="EMBL" id="PSR82881.1"/>
    </source>
</evidence>
<feature type="domain" description="DUF6604" evidence="2">
    <location>
        <begin position="13"/>
        <end position="357"/>
    </location>
</feature>
<dbReference type="Pfam" id="PF20253">
    <property type="entry name" value="DUF6604"/>
    <property type="match status" value="1"/>
</dbReference>
<feature type="region of interest" description="Disordered" evidence="1">
    <location>
        <begin position="127"/>
        <end position="149"/>
    </location>
</feature>
<evidence type="ECO:0000313" key="4">
    <source>
        <dbReference type="Proteomes" id="UP000241462"/>
    </source>
</evidence>
<feature type="compositionally biased region" description="Low complexity" evidence="1">
    <location>
        <begin position="34"/>
        <end position="62"/>
    </location>
</feature>
<dbReference type="InParanoid" id="A0A2T3A518"/>
<sequence>MDRSNRFRGGTWHRYKLGQAQFTRWLKQTADKFTSSAAAEPESTSTTTINHSSKQQQQQQQQQRKKKTAQKAAKSSIDSDVYVHWSELEYMASAIVQNARPEDIPSAPINILRDVIGLRKKSARFFRGNGAPATTDDPSDGSTPEARDKNAAHEHIIQVLERVLAKFETLRAKMPGGGRSTANVPGGSEMESGMSLADLSNMFEHLEVQTSPDAELDDEEENDDSDADAQSYSRTSSSAKSKKGSRRKKSAAKGGRAKKRPQQRDSTVPPGTVHARASRNSSWIDEIDFALGDEDDRDEDFDYYMMIYCFFEDFNTIRSYICERWCDYYFDRSISLNTLAVITNAAFELYHQMEHDLLMDMRRLGIRDPDMGQYEVMMMFIFTETGVEHIDYEEYESLSVKESNERIYKDEWDWLASPAFTQIRHLLINIPPGKTAMICKADRQRAQYGAIKARELDNFKNAVISDLLFDVVCLKALKKNGGAPEVLPAESELLLNFQQALHCYDWCSAFIFSLQLYVDIRNIMEDTVKHPYKQLRATANKIARGLPLQIEWAMGPRYEMRKALRQRQREIDRFMLHDVVLEDKLPRYARMHMEDEVQPFYLLRHEPVWAGLLEFRAKLFMNELGHEYVQRSLVVEAAAFIYEAAQAASPRFPEHGEFPAWTDMDKFLATWTEDCALKQALRNNGKSPNEILQSSQAIISEDINFSAPKPRGVALDAVEGQTEDFKQAVRTRQHLAKRYAQEDRGVHCSLQYMQGLIQQRLERELEGERAAAEEHLSSVLQDISSNKPSAQPHSQGVLNEDQKAMAEERAGLRNQQRAARRRAFLAQLSPLQQIQILEDTVNEQLNGILALDFMNLFYVSWKLLLAFALQVRPEALQKAGCQLGASQGGSVDKLVQIPLLLCDEMAEDPDKKEKVLDLLVKQTKQIVSTSSFEEFGDLVEGDDDQDDEDYGYFMDDDDSDWEDAPTSDEGSG</sequence>
<dbReference type="EMBL" id="KZ678468">
    <property type="protein sequence ID" value="PSR82881.1"/>
    <property type="molecule type" value="Genomic_DNA"/>
</dbReference>
<dbReference type="Proteomes" id="UP000241462">
    <property type="component" value="Unassembled WGS sequence"/>
</dbReference>
<organism evidence="3 4">
    <name type="scientific">Coniella lustricola</name>
    <dbReference type="NCBI Taxonomy" id="2025994"/>
    <lineage>
        <taxon>Eukaryota</taxon>
        <taxon>Fungi</taxon>
        <taxon>Dikarya</taxon>
        <taxon>Ascomycota</taxon>
        <taxon>Pezizomycotina</taxon>
        <taxon>Sordariomycetes</taxon>
        <taxon>Sordariomycetidae</taxon>
        <taxon>Diaporthales</taxon>
        <taxon>Schizoparmaceae</taxon>
        <taxon>Coniella</taxon>
    </lineage>
</organism>
<feature type="region of interest" description="Disordered" evidence="1">
    <location>
        <begin position="33"/>
        <end position="73"/>
    </location>
</feature>
<dbReference type="OrthoDB" id="5238236at2759"/>
<keyword evidence="4" id="KW-1185">Reference proteome</keyword>
<gene>
    <name evidence="3" type="ORF">BD289DRAFT_370639</name>
</gene>
<dbReference type="InterPro" id="IPR046539">
    <property type="entry name" value="DUF6604"/>
</dbReference>
<dbReference type="PANTHER" id="PTHR38795:SF1">
    <property type="entry name" value="DUF6604 DOMAIN-CONTAINING PROTEIN"/>
    <property type="match status" value="1"/>
</dbReference>
<evidence type="ECO:0000259" key="2">
    <source>
        <dbReference type="Pfam" id="PF20253"/>
    </source>
</evidence>
<feature type="region of interest" description="Disordered" evidence="1">
    <location>
        <begin position="935"/>
        <end position="972"/>
    </location>
</feature>